<gene>
    <name evidence="1" type="primary">citF</name>
    <name evidence="1" type="ORF">ERS013165_02618</name>
</gene>
<dbReference type="PANTHER" id="PTHR40596:SF1">
    <property type="entry name" value="CITRATE LYASE ALPHA CHAIN"/>
    <property type="match status" value="1"/>
</dbReference>
<dbReference type="AlphaFoldDB" id="A0A655R7S0"/>
<name>A0A655R7S0_VIBCL</name>
<dbReference type="GO" id="GO:0009346">
    <property type="term" value="C:ATP-independent citrate lyase complex"/>
    <property type="evidence" value="ECO:0007669"/>
    <property type="project" value="InterPro"/>
</dbReference>
<reference evidence="1 2" key="1">
    <citation type="submission" date="2015-07" db="EMBL/GenBank/DDBJ databases">
        <authorList>
            <consortium name="Pathogen Informatics"/>
        </authorList>
    </citation>
    <scope>NUCLEOTIDE SEQUENCE [LARGE SCALE GENOMIC DNA]</scope>
    <source>
        <strain evidence="1 2">A51</strain>
    </source>
</reference>
<proteinExistence type="predicted"/>
<evidence type="ECO:0000313" key="2">
    <source>
        <dbReference type="Proteomes" id="UP000044806"/>
    </source>
</evidence>
<keyword evidence="1" id="KW-0456">Lyase</keyword>
<dbReference type="Gene3D" id="3.40.1080.10">
    <property type="entry name" value="Glutaconate Coenzyme A-transferase"/>
    <property type="match status" value="1"/>
</dbReference>
<dbReference type="GO" id="GO:0008815">
    <property type="term" value="F:citrate (pro-3S)-lyase activity"/>
    <property type="evidence" value="ECO:0007669"/>
    <property type="project" value="UniProtKB-EC"/>
</dbReference>
<dbReference type="EMBL" id="CWOW01000013">
    <property type="protein sequence ID" value="CSA85920.1"/>
    <property type="molecule type" value="Genomic_DNA"/>
</dbReference>
<dbReference type="Proteomes" id="UP000044806">
    <property type="component" value="Unassembled WGS sequence"/>
</dbReference>
<sequence length="102" mass="11283">MAPLVRGRIPTLVEKVTNVITPGSTIDVLVTDQGIAVNPNRPELKARFIEAQLPVVEIEALQQRAELLTGKPQPLQFEDKTVAFVHYRDGSIIDVIKQVKSL</sequence>
<dbReference type="GO" id="GO:0005737">
    <property type="term" value="C:cytoplasm"/>
    <property type="evidence" value="ECO:0007669"/>
    <property type="project" value="InterPro"/>
</dbReference>
<dbReference type="EC" id="4.1.3.6" evidence="1"/>
<dbReference type="Pfam" id="PF04223">
    <property type="entry name" value="CitF"/>
    <property type="match status" value="1"/>
</dbReference>
<dbReference type="InterPro" id="IPR006472">
    <property type="entry name" value="Citrate_lyase_asu"/>
</dbReference>
<dbReference type="PANTHER" id="PTHR40596">
    <property type="entry name" value="CITRATE LYASE ALPHA CHAIN"/>
    <property type="match status" value="1"/>
</dbReference>
<organism evidence="1 2">
    <name type="scientific">Vibrio cholerae</name>
    <dbReference type="NCBI Taxonomy" id="666"/>
    <lineage>
        <taxon>Bacteria</taxon>
        <taxon>Pseudomonadati</taxon>
        <taxon>Pseudomonadota</taxon>
        <taxon>Gammaproteobacteria</taxon>
        <taxon>Vibrionales</taxon>
        <taxon>Vibrionaceae</taxon>
        <taxon>Vibrio</taxon>
    </lineage>
</organism>
<dbReference type="InterPro" id="IPR037171">
    <property type="entry name" value="NagB/RpiA_transferase-like"/>
</dbReference>
<dbReference type="GO" id="GO:0006084">
    <property type="term" value="P:acetyl-CoA metabolic process"/>
    <property type="evidence" value="ECO:0007669"/>
    <property type="project" value="InterPro"/>
</dbReference>
<protein>
    <submittedName>
        <fullName evidence="1">Citrate lyase subunit alpha</fullName>
        <ecNumber evidence="1">4.1.3.6</ecNumber>
    </submittedName>
</protein>
<dbReference type="GO" id="GO:0008814">
    <property type="term" value="F:citrate CoA-transferase activity"/>
    <property type="evidence" value="ECO:0007669"/>
    <property type="project" value="InterPro"/>
</dbReference>
<accession>A0A655R7S0</accession>
<dbReference type="SUPFAM" id="SSF100950">
    <property type="entry name" value="NagB/RpiA/CoA transferase-like"/>
    <property type="match status" value="1"/>
</dbReference>
<evidence type="ECO:0000313" key="1">
    <source>
        <dbReference type="EMBL" id="CSA85920.1"/>
    </source>
</evidence>